<proteinExistence type="predicted"/>
<feature type="region of interest" description="Disordered" evidence="1">
    <location>
        <begin position="67"/>
        <end position="134"/>
    </location>
</feature>
<protein>
    <submittedName>
        <fullName evidence="4">IS66 family transposase</fullName>
    </submittedName>
</protein>
<gene>
    <name evidence="4" type="ORF">J3U87_29520</name>
</gene>
<dbReference type="Proteomes" id="UP000663929">
    <property type="component" value="Chromosome"/>
</dbReference>
<feature type="compositionally biased region" description="Basic and acidic residues" evidence="1">
    <location>
        <begin position="67"/>
        <end position="82"/>
    </location>
</feature>
<accession>A0A8A4TJH5</accession>
<dbReference type="AlphaFoldDB" id="A0A8A4TJH5"/>
<dbReference type="Pfam" id="PF03050">
    <property type="entry name" value="DDE_Tnp_IS66"/>
    <property type="match status" value="1"/>
</dbReference>
<dbReference type="Pfam" id="PF13005">
    <property type="entry name" value="zf-IS66"/>
    <property type="match status" value="1"/>
</dbReference>
<dbReference type="InterPro" id="IPR024474">
    <property type="entry name" value="Znf_dom_IS66"/>
</dbReference>
<evidence type="ECO:0000256" key="1">
    <source>
        <dbReference type="SAM" id="MobiDB-lite"/>
    </source>
</evidence>
<organism evidence="4 5">
    <name type="scientific">Sulfidibacter corallicola</name>
    <dbReference type="NCBI Taxonomy" id="2818388"/>
    <lineage>
        <taxon>Bacteria</taxon>
        <taxon>Pseudomonadati</taxon>
        <taxon>Acidobacteriota</taxon>
        <taxon>Holophagae</taxon>
        <taxon>Acanthopleuribacterales</taxon>
        <taxon>Acanthopleuribacteraceae</taxon>
        <taxon>Sulfidibacter</taxon>
    </lineage>
</organism>
<feature type="domain" description="Transposase IS66 central" evidence="2">
    <location>
        <begin position="195"/>
        <end position="464"/>
    </location>
</feature>
<dbReference type="PANTHER" id="PTHR33678">
    <property type="entry name" value="BLL1576 PROTEIN"/>
    <property type="match status" value="1"/>
</dbReference>
<evidence type="ECO:0000313" key="5">
    <source>
        <dbReference type="Proteomes" id="UP000663929"/>
    </source>
</evidence>
<reference evidence="4" key="1">
    <citation type="submission" date="2021-03" db="EMBL/GenBank/DDBJ databases">
        <title>Acanthopleuribacteraceae sp. M133.</title>
        <authorList>
            <person name="Wang G."/>
        </authorList>
    </citation>
    <scope>NUCLEOTIDE SEQUENCE</scope>
    <source>
        <strain evidence="4">M133</strain>
    </source>
</reference>
<dbReference type="KEGG" id="scor:J3U87_29520"/>
<feature type="domain" description="Transposase IS66 zinc-finger binding" evidence="3">
    <location>
        <begin position="138"/>
        <end position="176"/>
    </location>
</feature>
<dbReference type="NCBIfam" id="NF033517">
    <property type="entry name" value="transpos_IS66"/>
    <property type="match status" value="1"/>
</dbReference>
<dbReference type="InterPro" id="IPR004291">
    <property type="entry name" value="Transposase_IS66_central"/>
</dbReference>
<evidence type="ECO:0000259" key="2">
    <source>
        <dbReference type="Pfam" id="PF03050"/>
    </source>
</evidence>
<evidence type="ECO:0000259" key="3">
    <source>
        <dbReference type="Pfam" id="PF13005"/>
    </source>
</evidence>
<name>A0A8A4TJH5_SULCO</name>
<dbReference type="EMBL" id="CP071793">
    <property type="protein sequence ID" value="QTD49743.1"/>
    <property type="molecule type" value="Genomic_DNA"/>
</dbReference>
<feature type="compositionally biased region" description="Basic residues" evidence="1">
    <location>
        <begin position="91"/>
        <end position="107"/>
    </location>
</feature>
<dbReference type="RefSeq" id="WP_237379374.1">
    <property type="nucleotide sequence ID" value="NZ_CP071793.1"/>
</dbReference>
<sequence length="516" mass="58653">MIKEDVLDFVAKQPELAKKVVRSLESEVVRLQKKLAKATGYDGETGLLEEVAEWLVAREHENEILKDKLYGRSAEPHPHSDSADPSPKAKSPSKRSRKKPPNSGRRKHSDELPVETEDYTLSSSPCDHPAEAPADSPCPCGCAQPLKPMGQAEVTYQLDYKPAQFIVRRVRRWKYSGPCGTILTAPGRTTLVDKGPYGIDLAAEICVRKYHDHMPFERLARAFARDGFAIATSTMWNQSRHVADVLSDVYEAIRRDIESGFLRHADETRWRIIEGVDNKTQYVWLFRNQNHAFFTVEDTRSGEVPRRVMGGAAGALVADDYAGYNALVFENELLRVQCCAHTRRRFYDIREYYPAVEIFLDLVADLYRLDRAFRAGALQTAKQRRRLCEPIIKAIDAWRKSQTCLPKSKMGQALAYMNDNWNGLTAFLDDPELPLDNNPAENALRQIVLGRKNFMFNRSKEVARVTAILYTICVSCAICGVNPKGYIRETVLRIRNCRGFQLPIEFANQREHCDLI</sequence>
<dbReference type="InterPro" id="IPR052344">
    <property type="entry name" value="Transposase-related"/>
</dbReference>
<keyword evidence="5" id="KW-1185">Reference proteome</keyword>
<evidence type="ECO:0000313" key="4">
    <source>
        <dbReference type="EMBL" id="QTD49743.1"/>
    </source>
</evidence>